<dbReference type="NCBIfam" id="TIGR01662">
    <property type="entry name" value="HAD-SF-IIIA"/>
    <property type="match status" value="1"/>
</dbReference>
<dbReference type="NCBIfam" id="TIGR01656">
    <property type="entry name" value="Histidinol-ppas"/>
    <property type="match status" value="1"/>
</dbReference>
<gene>
    <name evidence="8" type="ORF">J0895_16405</name>
</gene>
<evidence type="ECO:0000256" key="7">
    <source>
        <dbReference type="PIRNR" id="PIRNR004682"/>
    </source>
</evidence>
<evidence type="ECO:0000256" key="2">
    <source>
        <dbReference type="ARBA" id="ARBA00022490"/>
    </source>
</evidence>
<dbReference type="PIRSF" id="PIRSF004682">
    <property type="entry name" value="GmhB"/>
    <property type="match status" value="1"/>
</dbReference>
<keyword evidence="9" id="KW-1185">Reference proteome</keyword>
<dbReference type="EC" id="3.1.3.-" evidence="7"/>
<dbReference type="SUPFAM" id="SSF56784">
    <property type="entry name" value="HAD-like"/>
    <property type="match status" value="1"/>
</dbReference>
<dbReference type="EMBL" id="JAFLQW010000437">
    <property type="protein sequence ID" value="MBO0350647.1"/>
    <property type="molecule type" value="Genomic_DNA"/>
</dbReference>
<dbReference type="InterPro" id="IPR036412">
    <property type="entry name" value="HAD-like_sf"/>
</dbReference>
<evidence type="ECO:0000313" key="8">
    <source>
        <dbReference type="EMBL" id="MBO0350647.1"/>
    </source>
</evidence>
<dbReference type="Gene3D" id="3.40.50.1000">
    <property type="entry name" value="HAD superfamily/HAD-like"/>
    <property type="match status" value="1"/>
</dbReference>
<comment type="similarity">
    <text evidence="7">Belongs to the gmhB family.</text>
</comment>
<dbReference type="PANTHER" id="PTHR42891:SF1">
    <property type="entry name" value="D-GLYCERO-BETA-D-MANNO-HEPTOSE-1,7-BISPHOSPHATE 7-PHOSPHATASE"/>
    <property type="match status" value="1"/>
</dbReference>
<evidence type="ECO:0000256" key="1">
    <source>
        <dbReference type="ARBA" id="ARBA00004496"/>
    </source>
</evidence>
<dbReference type="InterPro" id="IPR006549">
    <property type="entry name" value="HAD-SF_hydro_IIIA"/>
</dbReference>
<keyword evidence="2 7" id="KW-0963">Cytoplasm</keyword>
<comment type="caution">
    <text evidence="8">The sequence shown here is derived from an EMBL/GenBank/DDBJ whole genome shotgun (WGS) entry which is preliminary data.</text>
</comment>
<comment type="subcellular location">
    <subcellularLocation>
        <location evidence="1 7">Cytoplasm</location>
    </subcellularLocation>
</comment>
<dbReference type="InterPro" id="IPR023214">
    <property type="entry name" value="HAD_sf"/>
</dbReference>
<evidence type="ECO:0000256" key="4">
    <source>
        <dbReference type="ARBA" id="ARBA00022801"/>
    </source>
</evidence>
<dbReference type="PANTHER" id="PTHR42891">
    <property type="entry name" value="D-GLYCERO-BETA-D-MANNO-HEPTOSE-1,7-BISPHOSPHATE 7-PHOSPHATASE"/>
    <property type="match status" value="1"/>
</dbReference>
<organism evidence="8 9">
    <name type="scientific">Phormidium pseudopriestleyi FRX01</name>
    <dbReference type="NCBI Taxonomy" id="1759528"/>
    <lineage>
        <taxon>Bacteria</taxon>
        <taxon>Bacillati</taxon>
        <taxon>Cyanobacteriota</taxon>
        <taxon>Cyanophyceae</taxon>
        <taxon>Oscillatoriophycideae</taxon>
        <taxon>Oscillatoriales</taxon>
        <taxon>Oscillatoriaceae</taxon>
        <taxon>Phormidium</taxon>
    </lineage>
</organism>
<keyword evidence="4 7" id="KW-0378">Hydrolase</keyword>
<dbReference type="CDD" id="cd07503">
    <property type="entry name" value="HAD_HisB-N"/>
    <property type="match status" value="1"/>
</dbReference>
<evidence type="ECO:0000256" key="5">
    <source>
        <dbReference type="ARBA" id="ARBA00023277"/>
    </source>
</evidence>
<reference evidence="8 9" key="1">
    <citation type="submission" date="2021-03" db="EMBL/GenBank/DDBJ databases">
        <title>Metabolic Capacity of the Antarctic Cyanobacterium Phormidium pseudopriestleyi that Sustains Oxygenic Photosynthesis in the Presence of Hydrogen Sulfide.</title>
        <authorList>
            <person name="Lumian J.E."/>
            <person name="Jungblut A.D."/>
            <person name="Dillon M.L."/>
            <person name="Hawes I."/>
            <person name="Doran P.T."/>
            <person name="Mackey T.J."/>
            <person name="Dick G.J."/>
            <person name="Grettenberger C.L."/>
            <person name="Sumner D.Y."/>
        </authorList>
    </citation>
    <scope>NUCLEOTIDE SEQUENCE [LARGE SCALE GENOMIC DNA]</scope>
    <source>
        <strain evidence="8 9">FRX01</strain>
    </source>
</reference>
<dbReference type="Pfam" id="PF13242">
    <property type="entry name" value="Hydrolase_like"/>
    <property type="match status" value="1"/>
</dbReference>
<dbReference type="GO" id="GO:0016787">
    <property type="term" value="F:hydrolase activity"/>
    <property type="evidence" value="ECO:0007669"/>
    <property type="project" value="UniProtKB-KW"/>
</dbReference>
<accession>A0ABS3FU32</accession>
<protein>
    <recommendedName>
        <fullName evidence="6 7">D,D-heptose 1,7-bisphosphate phosphatase</fullName>
        <ecNumber evidence="7">3.1.3.-</ecNumber>
    </recommendedName>
</protein>
<proteinExistence type="inferred from homology"/>
<name>A0ABS3FU32_9CYAN</name>
<evidence type="ECO:0000256" key="3">
    <source>
        <dbReference type="ARBA" id="ARBA00022723"/>
    </source>
</evidence>
<dbReference type="NCBIfam" id="TIGR00213">
    <property type="entry name" value="GmhB_yaeD"/>
    <property type="match status" value="1"/>
</dbReference>
<keyword evidence="5 7" id="KW-0119">Carbohydrate metabolism</keyword>
<dbReference type="Proteomes" id="UP000664844">
    <property type="component" value="Unassembled WGS sequence"/>
</dbReference>
<dbReference type="InterPro" id="IPR004446">
    <property type="entry name" value="Heptose_bisP_phosphatase"/>
</dbReference>
<evidence type="ECO:0000313" key="9">
    <source>
        <dbReference type="Proteomes" id="UP000664844"/>
    </source>
</evidence>
<keyword evidence="3" id="KW-0479">Metal-binding</keyword>
<evidence type="ECO:0000256" key="6">
    <source>
        <dbReference type="ARBA" id="ARBA00031828"/>
    </source>
</evidence>
<dbReference type="InterPro" id="IPR006543">
    <property type="entry name" value="Histidinol-phos"/>
</dbReference>
<sequence length="185" mass="21062">MEGKQALFLDRDGVINVDYDYVSCPEQIEFVDGIFDLCRHARSLDYLIFVVTNQSGIGRGYYTEDDFERLMNWMKKIFQDQDCPIAQVYFCPYHPTKGMGQYQRESNWRKPKPGMILAAAEDFKLNLKTSVLVGDRSRDIEAGQAAGVGCNLFYAQKTLPNLSVVPTAVVTNLSQVQIYLNLCYT</sequence>